<reference evidence="3 4" key="1">
    <citation type="journal article" date="2024" name="BMC Genomics">
        <title>De novo assembly and annotation of Popillia japonica's genome with initial clues to its potential as an invasive pest.</title>
        <authorList>
            <person name="Cucini C."/>
            <person name="Boschi S."/>
            <person name="Funari R."/>
            <person name="Cardaioli E."/>
            <person name="Iannotti N."/>
            <person name="Marturano G."/>
            <person name="Paoli F."/>
            <person name="Bruttini M."/>
            <person name="Carapelli A."/>
            <person name="Frati F."/>
            <person name="Nardi F."/>
        </authorList>
    </citation>
    <scope>NUCLEOTIDE SEQUENCE [LARGE SCALE GENOMIC DNA]</scope>
    <source>
        <strain evidence="3">DMR45628</strain>
    </source>
</reference>
<comment type="subcellular location">
    <subcellularLocation>
        <location evidence="1">Nucleus</location>
    </subcellularLocation>
</comment>
<dbReference type="PROSITE" id="PS51031">
    <property type="entry name" value="BESS"/>
    <property type="match status" value="1"/>
</dbReference>
<protein>
    <submittedName>
        <fullName evidence="3">BESS motif</fullName>
    </submittedName>
</protein>
<gene>
    <name evidence="3" type="ORF">QE152_g15775</name>
</gene>
<keyword evidence="4" id="KW-1185">Reference proteome</keyword>
<evidence type="ECO:0000259" key="2">
    <source>
        <dbReference type="PROSITE" id="PS51031"/>
    </source>
</evidence>
<dbReference type="InterPro" id="IPR004210">
    <property type="entry name" value="BESS_motif"/>
</dbReference>
<dbReference type="EMBL" id="JASPKY010000158">
    <property type="protein sequence ID" value="KAK9729707.1"/>
    <property type="molecule type" value="Genomic_DNA"/>
</dbReference>
<accession>A0AAW1L7U8</accession>
<evidence type="ECO:0000313" key="3">
    <source>
        <dbReference type="EMBL" id="KAK9729707.1"/>
    </source>
</evidence>
<comment type="caution">
    <text evidence="3">The sequence shown here is derived from an EMBL/GenBank/DDBJ whole genome shotgun (WGS) entry which is preliminary data.</text>
</comment>
<organism evidence="3 4">
    <name type="scientific">Popillia japonica</name>
    <name type="common">Japanese beetle</name>
    <dbReference type="NCBI Taxonomy" id="7064"/>
    <lineage>
        <taxon>Eukaryota</taxon>
        <taxon>Metazoa</taxon>
        <taxon>Ecdysozoa</taxon>
        <taxon>Arthropoda</taxon>
        <taxon>Hexapoda</taxon>
        <taxon>Insecta</taxon>
        <taxon>Pterygota</taxon>
        <taxon>Neoptera</taxon>
        <taxon>Endopterygota</taxon>
        <taxon>Coleoptera</taxon>
        <taxon>Polyphaga</taxon>
        <taxon>Scarabaeiformia</taxon>
        <taxon>Scarabaeidae</taxon>
        <taxon>Rutelinae</taxon>
        <taxon>Popillia</taxon>
    </lineage>
</organism>
<dbReference type="Pfam" id="PF02944">
    <property type="entry name" value="BESS"/>
    <property type="match status" value="1"/>
</dbReference>
<dbReference type="GO" id="GO:0005634">
    <property type="term" value="C:nucleus"/>
    <property type="evidence" value="ECO:0007669"/>
    <property type="project" value="UniProtKB-SubCell"/>
</dbReference>
<keyword evidence="1" id="KW-0539">Nucleus</keyword>
<dbReference type="AlphaFoldDB" id="A0AAW1L7U8"/>
<dbReference type="GO" id="GO:0003677">
    <property type="term" value="F:DNA binding"/>
    <property type="evidence" value="ECO:0007669"/>
    <property type="project" value="InterPro"/>
</dbReference>
<name>A0AAW1L7U8_POPJA</name>
<evidence type="ECO:0000313" key="4">
    <source>
        <dbReference type="Proteomes" id="UP001458880"/>
    </source>
</evidence>
<proteinExistence type="predicted"/>
<feature type="domain" description="BESS" evidence="2">
    <location>
        <begin position="79"/>
        <end position="118"/>
    </location>
</feature>
<evidence type="ECO:0000256" key="1">
    <source>
        <dbReference type="PROSITE-ProRule" id="PRU00371"/>
    </source>
</evidence>
<dbReference type="Proteomes" id="UP001458880">
    <property type="component" value="Unassembled WGS sequence"/>
</dbReference>
<sequence>MGSKRSNQELWQALVEHSDNEGDRDLEMNEVFSDALSDEDVAIPPMKVVKLSKVSIDDVNKAALEFFNARTSKKPVEAENPDLNFFKSLMPDMAEMNSDQKRRFRIGILTLMQDILSEKTSASTISTVLPNIVGNQQPHYTDLTHNNWQQCRQEQCPY</sequence>